<dbReference type="PANTHER" id="PTHR10907:SF47">
    <property type="entry name" value="REGUCALCIN"/>
    <property type="match status" value="1"/>
</dbReference>
<comment type="caution">
    <text evidence="3">The sequence shown here is derived from an EMBL/GenBank/DDBJ whole genome shotgun (WGS) entry which is preliminary data.</text>
</comment>
<feature type="domain" description="SMP-30/Gluconolactonase/LRE-like region" evidence="2">
    <location>
        <begin position="16"/>
        <end position="258"/>
    </location>
</feature>
<proteinExistence type="inferred from homology"/>
<dbReference type="PANTHER" id="PTHR10907">
    <property type="entry name" value="REGUCALCIN"/>
    <property type="match status" value="1"/>
</dbReference>
<dbReference type="EMBL" id="RRZB01000023">
    <property type="protein sequence ID" value="MBE0463884.1"/>
    <property type="molecule type" value="Genomic_DNA"/>
</dbReference>
<dbReference type="SUPFAM" id="SSF63829">
    <property type="entry name" value="Calcium-dependent phosphotriesterase"/>
    <property type="match status" value="1"/>
</dbReference>
<protein>
    <submittedName>
        <fullName evidence="3">SMP-30/gluconolactonase/LRE family protein</fullName>
    </submittedName>
</protein>
<keyword evidence="4" id="KW-1185">Reference proteome</keyword>
<accession>A0ABR9FZ31</accession>
<sequence length="293" mass="32070">MCANAIDKWASVKIELGESPVWDERTGTLYFVDITDGKIHALQGNAVSYTLYESNHTIGALALTQAGNLIFAEGARVTVFDLKTRQIVQMSAAISAEPHYRFNDGACDPRGRFVTGLMDESHRPESGQLFSFDTQLAPTLLYGRMGLPNGLVWNHEGNCLYFVDSVARQILKADYSLAAGTLSNITMFTETPAHLGRPDGLAMDVEGGIWVCQFNGACLLRYNAYGELIEQLSVPVPRPTSCCFGGVDMKTLFITSARFGMRADELERYPDAGGLFAVRLSVAGSPRHRFKPG</sequence>
<dbReference type="Pfam" id="PF08450">
    <property type="entry name" value="SGL"/>
    <property type="match status" value="1"/>
</dbReference>
<comment type="similarity">
    <text evidence="1">Belongs to the SMP-30/CGR1 family.</text>
</comment>
<dbReference type="RefSeq" id="WP_192538423.1">
    <property type="nucleotide sequence ID" value="NZ_RRZB01000023.1"/>
</dbReference>
<dbReference type="InterPro" id="IPR011042">
    <property type="entry name" value="6-blade_b-propeller_TolB-like"/>
</dbReference>
<dbReference type="InterPro" id="IPR005511">
    <property type="entry name" value="SMP-30"/>
</dbReference>
<evidence type="ECO:0000259" key="2">
    <source>
        <dbReference type="Pfam" id="PF08450"/>
    </source>
</evidence>
<dbReference type="Proteomes" id="UP001645038">
    <property type="component" value="Unassembled WGS sequence"/>
</dbReference>
<dbReference type="PRINTS" id="PR01790">
    <property type="entry name" value="SMP30FAMILY"/>
</dbReference>
<gene>
    <name evidence="3" type="ORF">EI547_10510</name>
</gene>
<name>A0ABR9FZ31_9GAMM</name>
<evidence type="ECO:0000313" key="4">
    <source>
        <dbReference type="Proteomes" id="UP001645038"/>
    </source>
</evidence>
<organism evidence="3 4">
    <name type="scientific">Halomonas colorata</name>
    <dbReference type="NCBI Taxonomy" id="2742615"/>
    <lineage>
        <taxon>Bacteria</taxon>
        <taxon>Pseudomonadati</taxon>
        <taxon>Pseudomonadota</taxon>
        <taxon>Gammaproteobacteria</taxon>
        <taxon>Oceanospirillales</taxon>
        <taxon>Halomonadaceae</taxon>
        <taxon>Halomonas</taxon>
    </lineage>
</organism>
<dbReference type="InterPro" id="IPR013658">
    <property type="entry name" value="SGL"/>
</dbReference>
<evidence type="ECO:0000313" key="3">
    <source>
        <dbReference type="EMBL" id="MBE0463884.1"/>
    </source>
</evidence>
<reference evidence="3 4" key="1">
    <citation type="submission" date="2020-07" db="EMBL/GenBank/DDBJ databases">
        <title>Halophilic bacteria isolated from french cheeses.</title>
        <authorList>
            <person name="Kothe C.I."/>
            <person name="Farah-Kraiem B."/>
            <person name="Renault P."/>
            <person name="Dridi B."/>
        </authorList>
    </citation>
    <scope>NUCLEOTIDE SEQUENCE [LARGE SCALE GENOMIC DNA]</scope>
    <source>
        <strain evidence="3 4">FME20</strain>
    </source>
</reference>
<evidence type="ECO:0000256" key="1">
    <source>
        <dbReference type="ARBA" id="ARBA00008853"/>
    </source>
</evidence>
<dbReference type="Gene3D" id="2.120.10.30">
    <property type="entry name" value="TolB, C-terminal domain"/>
    <property type="match status" value="1"/>
</dbReference>